<name>A0ABW0S590_9BURK</name>
<dbReference type="RefSeq" id="WP_379773196.1">
    <property type="nucleotide sequence ID" value="NZ_JBHSMZ010000015.1"/>
</dbReference>
<dbReference type="Proteomes" id="UP001596086">
    <property type="component" value="Unassembled WGS sequence"/>
</dbReference>
<dbReference type="EMBL" id="JBHSMZ010000015">
    <property type="protein sequence ID" value="MFC5550507.1"/>
    <property type="molecule type" value="Genomic_DNA"/>
</dbReference>
<accession>A0ABW0S590</accession>
<dbReference type="InterPro" id="IPR010260">
    <property type="entry name" value="AlpA"/>
</dbReference>
<comment type="caution">
    <text evidence="1">The sequence shown here is derived from an EMBL/GenBank/DDBJ whole genome shotgun (WGS) entry which is preliminary data.</text>
</comment>
<protein>
    <submittedName>
        <fullName evidence="1">Helix-turn-helix transcriptional regulator</fullName>
    </submittedName>
</protein>
<organism evidence="1 2">
    <name type="scientific">Massilia aerilata</name>
    <dbReference type="NCBI Taxonomy" id="453817"/>
    <lineage>
        <taxon>Bacteria</taxon>
        <taxon>Pseudomonadati</taxon>
        <taxon>Pseudomonadota</taxon>
        <taxon>Betaproteobacteria</taxon>
        <taxon>Burkholderiales</taxon>
        <taxon>Oxalobacteraceae</taxon>
        <taxon>Telluria group</taxon>
        <taxon>Massilia</taxon>
    </lineage>
</organism>
<dbReference type="InterPro" id="IPR052931">
    <property type="entry name" value="Prophage_regulatory_activator"/>
</dbReference>
<proteinExistence type="predicted"/>
<evidence type="ECO:0000313" key="1">
    <source>
        <dbReference type="EMBL" id="MFC5550507.1"/>
    </source>
</evidence>
<keyword evidence="2" id="KW-1185">Reference proteome</keyword>
<reference evidence="2" key="1">
    <citation type="journal article" date="2019" name="Int. J. Syst. Evol. Microbiol.">
        <title>The Global Catalogue of Microorganisms (GCM) 10K type strain sequencing project: providing services to taxonomists for standard genome sequencing and annotation.</title>
        <authorList>
            <consortium name="The Broad Institute Genomics Platform"/>
            <consortium name="The Broad Institute Genome Sequencing Center for Infectious Disease"/>
            <person name="Wu L."/>
            <person name="Ma J."/>
        </authorList>
    </citation>
    <scope>NUCLEOTIDE SEQUENCE [LARGE SCALE GENOMIC DNA]</scope>
    <source>
        <strain evidence="2">CGMCC 4.5798</strain>
    </source>
</reference>
<evidence type="ECO:0000313" key="2">
    <source>
        <dbReference type="Proteomes" id="UP001596086"/>
    </source>
</evidence>
<gene>
    <name evidence="1" type="ORF">ACFPO9_18470</name>
</gene>
<dbReference type="PANTHER" id="PTHR36154:SF1">
    <property type="entry name" value="DNA-BINDING TRANSCRIPTIONAL ACTIVATOR ALPA"/>
    <property type="match status" value="1"/>
</dbReference>
<sequence>MDQLAPNVAVERRVLSSRPAVQFIRLKEVLAICGRSRSSIYDAIKKGNFPKPVKLQGRSSAWIRCEVEQWAVQCIRASRPDS</sequence>
<dbReference type="PANTHER" id="PTHR36154">
    <property type="entry name" value="DNA-BINDING TRANSCRIPTIONAL ACTIVATOR ALPA"/>
    <property type="match status" value="1"/>
</dbReference>
<dbReference type="Gene3D" id="1.10.238.160">
    <property type="match status" value="1"/>
</dbReference>
<dbReference type="Pfam" id="PF05930">
    <property type="entry name" value="Phage_AlpA"/>
    <property type="match status" value="1"/>
</dbReference>